<name>A0A7W3JQQ5_9MICO</name>
<accession>A0A7W3JQQ5</accession>
<dbReference type="Proteomes" id="UP000526083">
    <property type="component" value="Unassembled WGS sequence"/>
</dbReference>
<proteinExistence type="predicted"/>
<gene>
    <name evidence="1" type="ORF">FHX48_002319</name>
</gene>
<dbReference type="RefSeq" id="WP_167045804.1">
    <property type="nucleotide sequence ID" value="NZ_JAAOZB010000001.1"/>
</dbReference>
<protein>
    <submittedName>
        <fullName evidence="1">Uncharacterized protein</fullName>
    </submittedName>
</protein>
<evidence type="ECO:0000313" key="2">
    <source>
        <dbReference type="Proteomes" id="UP000526083"/>
    </source>
</evidence>
<sequence>MEPWVEDAARQIEKLLGDPMADAVRGRVQVLSVSERVGRAAYQECRVEVRAEAPGMEPATVQTTGGFNRAHWPKPGTIYPAAIAPQHPEALEVNWESPHLAPRT</sequence>
<keyword evidence="2" id="KW-1185">Reference proteome</keyword>
<organism evidence="1 2">
    <name type="scientific">Microbacterium halimionae</name>
    <dbReference type="NCBI Taxonomy" id="1526413"/>
    <lineage>
        <taxon>Bacteria</taxon>
        <taxon>Bacillati</taxon>
        <taxon>Actinomycetota</taxon>
        <taxon>Actinomycetes</taxon>
        <taxon>Micrococcales</taxon>
        <taxon>Microbacteriaceae</taxon>
        <taxon>Microbacterium</taxon>
    </lineage>
</organism>
<dbReference type="AlphaFoldDB" id="A0A7W3JQQ5"/>
<reference evidence="1 2" key="1">
    <citation type="submission" date="2020-07" db="EMBL/GenBank/DDBJ databases">
        <title>Sequencing the genomes of 1000 actinobacteria strains.</title>
        <authorList>
            <person name="Klenk H.-P."/>
        </authorList>
    </citation>
    <scope>NUCLEOTIDE SEQUENCE [LARGE SCALE GENOMIC DNA]</scope>
    <source>
        <strain evidence="1 2">DSM 27576</strain>
    </source>
</reference>
<evidence type="ECO:0000313" key="1">
    <source>
        <dbReference type="EMBL" id="MBA8817221.1"/>
    </source>
</evidence>
<comment type="caution">
    <text evidence="1">The sequence shown here is derived from an EMBL/GenBank/DDBJ whole genome shotgun (WGS) entry which is preliminary data.</text>
</comment>
<dbReference type="EMBL" id="JACGWY010000005">
    <property type="protein sequence ID" value="MBA8817221.1"/>
    <property type="molecule type" value="Genomic_DNA"/>
</dbReference>